<accession>A0A967F375</accession>
<dbReference type="InterPro" id="IPR001054">
    <property type="entry name" value="A/G_cyclase"/>
</dbReference>
<dbReference type="CDD" id="cd09487">
    <property type="entry name" value="SAM_superfamily"/>
    <property type="match status" value="1"/>
</dbReference>
<dbReference type="PANTHER" id="PTHR16305">
    <property type="entry name" value="TESTICULAR SOLUBLE ADENYLYL CYCLASE"/>
    <property type="match status" value="1"/>
</dbReference>
<feature type="domain" description="SAM" evidence="4">
    <location>
        <begin position="1"/>
        <end position="62"/>
    </location>
</feature>
<dbReference type="InterPro" id="IPR027417">
    <property type="entry name" value="P-loop_NTPase"/>
</dbReference>
<keyword evidence="7" id="KW-1185">Reference proteome</keyword>
<evidence type="ECO:0000256" key="3">
    <source>
        <dbReference type="SAM" id="MobiDB-lite"/>
    </source>
</evidence>
<evidence type="ECO:0000259" key="5">
    <source>
        <dbReference type="PROSITE" id="PS50125"/>
    </source>
</evidence>
<dbReference type="GO" id="GO:0005737">
    <property type="term" value="C:cytoplasm"/>
    <property type="evidence" value="ECO:0007669"/>
    <property type="project" value="TreeGrafter"/>
</dbReference>
<dbReference type="InterPro" id="IPR041664">
    <property type="entry name" value="AAA_16"/>
</dbReference>
<protein>
    <submittedName>
        <fullName evidence="6">AAA family ATPase</fullName>
    </submittedName>
</protein>
<dbReference type="SUPFAM" id="SSF52540">
    <property type="entry name" value="P-loop containing nucleoside triphosphate hydrolases"/>
    <property type="match status" value="1"/>
</dbReference>
<feature type="compositionally biased region" description="Low complexity" evidence="3">
    <location>
        <begin position="1100"/>
        <end position="1110"/>
    </location>
</feature>
<dbReference type="GO" id="GO:0009190">
    <property type="term" value="P:cyclic nucleotide biosynthetic process"/>
    <property type="evidence" value="ECO:0007669"/>
    <property type="project" value="InterPro"/>
</dbReference>
<dbReference type="CDD" id="cd07302">
    <property type="entry name" value="CHD"/>
    <property type="match status" value="1"/>
</dbReference>
<dbReference type="PROSITE" id="PS50125">
    <property type="entry name" value="GUANYLATE_CYCLASE_2"/>
    <property type="match status" value="1"/>
</dbReference>
<comment type="caution">
    <text evidence="6">The sequence shown here is derived from an EMBL/GenBank/DDBJ whole genome shotgun (WGS) entry which is preliminary data.</text>
</comment>
<dbReference type="SUPFAM" id="SSF55073">
    <property type="entry name" value="Nucleotide cyclase"/>
    <property type="match status" value="1"/>
</dbReference>
<evidence type="ECO:0000313" key="6">
    <source>
        <dbReference type="EMBL" id="NIA72173.1"/>
    </source>
</evidence>
<dbReference type="PANTHER" id="PTHR16305:SF28">
    <property type="entry name" value="GUANYLATE CYCLASE DOMAIN-CONTAINING PROTEIN"/>
    <property type="match status" value="1"/>
</dbReference>
<dbReference type="InterPro" id="IPR029787">
    <property type="entry name" value="Nucleotide_cyclase"/>
</dbReference>
<dbReference type="RefSeq" id="WP_167231055.1">
    <property type="nucleotide sequence ID" value="NZ_JAAQPH010000034.1"/>
</dbReference>
<dbReference type="Pfam" id="PF13191">
    <property type="entry name" value="AAA_16"/>
    <property type="match status" value="1"/>
</dbReference>
<dbReference type="InterPro" id="IPR011990">
    <property type="entry name" value="TPR-like_helical_dom_sf"/>
</dbReference>
<evidence type="ECO:0000259" key="4">
    <source>
        <dbReference type="PROSITE" id="PS50105"/>
    </source>
</evidence>
<keyword evidence="2" id="KW-0067">ATP-binding</keyword>
<dbReference type="InterPro" id="IPR001660">
    <property type="entry name" value="SAM"/>
</dbReference>
<dbReference type="InterPro" id="IPR013761">
    <property type="entry name" value="SAM/pointed_sf"/>
</dbReference>
<dbReference type="Proteomes" id="UP000761264">
    <property type="component" value="Unassembled WGS sequence"/>
</dbReference>
<feature type="region of interest" description="Disordered" evidence="3">
    <location>
        <begin position="1100"/>
        <end position="1119"/>
    </location>
</feature>
<dbReference type="Pfam" id="PF00536">
    <property type="entry name" value="SAM_1"/>
    <property type="match status" value="1"/>
</dbReference>
<dbReference type="AlphaFoldDB" id="A0A967F375"/>
<evidence type="ECO:0000256" key="1">
    <source>
        <dbReference type="ARBA" id="ARBA00022741"/>
    </source>
</evidence>
<organism evidence="6 7">
    <name type="scientific">Pelagibius litoralis</name>
    <dbReference type="NCBI Taxonomy" id="374515"/>
    <lineage>
        <taxon>Bacteria</taxon>
        <taxon>Pseudomonadati</taxon>
        <taxon>Pseudomonadota</taxon>
        <taxon>Alphaproteobacteria</taxon>
        <taxon>Rhodospirillales</taxon>
        <taxon>Rhodovibrionaceae</taxon>
        <taxon>Pelagibius</taxon>
    </lineage>
</organism>
<dbReference type="SUPFAM" id="SSF47769">
    <property type="entry name" value="SAM/Pointed domain"/>
    <property type="match status" value="1"/>
</dbReference>
<evidence type="ECO:0000313" key="7">
    <source>
        <dbReference type="Proteomes" id="UP000761264"/>
    </source>
</evidence>
<feature type="domain" description="Guanylate cyclase" evidence="5">
    <location>
        <begin position="81"/>
        <end position="210"/>
    </location>
</feature>
<name>A0A967F375_9PROT</name>
<dbReference type="GO" id="GO:0004016">
    <property type="term" value="F:adenylate cyclase activity"/>
    <property type="evidence" value="ECO:0007669"/>
    <property type="project" value="TreeGrafter"/>
</dbReference>
<dbReference type="GO" id="GO:0005524">
    <property type="term" value="F:ATP binding"/>
    <property type="evidence" value="ECO:0007669"/>
    <property type="project" value="UniProtKB-KW"/>
</dbReference>
<dbReference type="Gene3D" id="3.40.50.300">
    <property type="entry name" value="P-loop containing nucleotide triphosphate hydrolases"/>
    <property type="match status" value="1"/>
</dbReference>
<evidence type="ECO:0000256" key="2">
    <source>
        <dbReference type="ARBA" id="ARBA00022840"/>
    </source>
</evidence>
<keyword evidence="1" id="KW-0547">Nucleotide-binding</keyword>
<dbReference type="Gene3D" id="3.30.70.1230">
    <property type="entry name" value="Nucleotide cyclase"/>
    <property type="match status" value="1"/>
</dbReference>
<dbReference type="PROSITE" id="PS50105">
    <property type="entry name" value="SAM_DOMAIN"/>
    <property type="match status" value="1"/>
</dbReference>
<gene>
    <name evidence="6" type="ORF">HBA54_26640</name>
</gene>
<dbReference type="EMBL" id="JAAQPH010000034">
    <property type="protein sequence ID" value="NIA72173.1"/>
    <property type="molecule type" value="Genomic_DNA"/>
</dbReference>
<dbReference type="SUPFAM" id="SSF48452">
    <property type="entry name" value="TPR-like"/>
    <property type="match status" value="2"/>
</dbReference>
<dbReference type="Pfam" id="PF00211">
    <property type="entry name" value="Guanylate_cyc"/>
    <property type="match status" value="1"/>
</dbReference>
<sequence>MSSLYAWLQGLGLDRYAAIFAEQDIDFDLLVDLTEADLIELGMSFGDRKKMLRAIAALIREEETGEGRTVPRQVAEQRHLTVMFCDLVGSTELSIRYDPEDLRTIVRSYQDTCAGVISRLEGFIARYMGDGVLVYFGFPRAHEDDAERAIRAGLEIVEAVGRLRPQADLQLQTRVGIGTGSVVVGDLIGLGSAQEIAAVGETPNLASRLQALANPDCVVVDNTTYSLASNAFDFEDLGPQSLKGISLPAGAWRALGQRPAERRAETLEEMDLVPFVNRSGEITLMLDRWKMAQAGQGQIILLSGEAGIGKSRLLRAFAERLDGDDHIALTFHCTPYHKNNALYPLIERLRRVAGISGDDPPVVALAKLRGLFKNSAIDSEDTARLFAPLLSLKTVAQEKASGERQADMGRLLDVLLQETEMMAQHRTVLMMVEDLHWIDPTSLEFLQRLSQRLSGLRILLILTVRPEAESQMRPLFPATGLALDRLQRPECETIIRHIAQHKNFPQVLVDTIAERTDGVALFIEQLTKAVIESDAVVDLGDRYEIAGEQPALSIPTTLRGSLLARLDRYPAAREIAQTGAVIGREFSYKMLAAISGLPDAELRRALDRLVETELLYRAGAAPNATLRFKHALVQEMAYSSLLKKKRRRLHAESAVFLEDHNPQLALSEPALLAHHYTEAGLPHRAVAYRLKAGERAIRRSAMTEAVREIDLGLDLLESLTDETDRRGLELHLRVAQATALRATRGTGAPETGAAWARAQTLCGTQGNKSLLFRILYGRFLFHQGNADLQKARIFGESLLDLGRQLDEEGALLRGHSAIGRTAFGQGDFAEARHHLEQAIALSNPARPAARHEVGRPELPVLDLCYLSWTSFALGYPETALQQCWRSLEIAEGGAVSYDLVVANGNACYLHQLRQDHAAVRRCAQNVINLSTEKGFPHWRSLGVMFQGWLMAATGQSAEGIAVFQTALAEHRATGEVLEVCYFLGLLADLRGRAGAPEAGLDNIDEALDLVEQTGERWFEAELHRGRGELLLRSGGPEDPAIEACFEKALALAGRQQARLWELRAAISLGRLRLAQGRSAEARKTLEPIYRWFDPAAAPGVPAAGGAEPGYYGPGEDGPDRRDAAELLDSLAIAAGS</sequence>
<dbReference type="GO" id="GO:0035556">
    <property type="term" value="P:intracellular signal transduction"/>
    <property type="evidence" value="ECO:0007669"/>
    <property type="project" value="InterPro"/>
</dbReference>
<dbReference type="SMART" id="SM00454">
    <property type="entry name" value="SAM"/>
    <property type="match status" value="1"/>
</dbReference>
<dbReference type="SMART" id="SM00044">
    <property type="entry name" value="CYCc"/>
    <property type="match status" value="1"/>
</dbReference>
<dbReference type="Gene3D" id="1.25.40.10">
    <property type="entry name" value="Tetratricopeptide repeat domain"/>
    <property type="match status" value="2"/>
</dbReference>
<reference evidence="6" key="1">
    <citation type="submission" date="2020-03" db="EMBL/GenBank/DDBJ databases">
        <title>Genome of Pelagibius litoralis DSM 21314T.</title>
        <authorList>
            <person name="Wang G."/>
        </authorList>
    </citation>
    <scope>NUCLEOTIDE SEQUENCE</scope>
    <source>
        <strain evidence="6">DSM 21314</strain>
    </source>
</reference>
<dbReference type="Gene3D" id="1.10.150.50">
    <property type="entry name" value="Transcription Factor, Ets-1"/>
    <property type="match status" value="1"/>
</dbReference>
<proteinExistence type="predicted"/>